<feature type="domain" description="GH15-like" evidence="2">
    <location>
        <begin position="387"/>
        <end position="765"/>
    </location>
</feature>
<dbReference type="GO" id="GO:0004553">
    <property type="term" value="F:hydrolase activity, hydrolyzing O-glycosyl compounds"/>
    <property type="evidence" value="ECO:0007669"/>
    <property type="project" value="UniProtKB-ARBA"/>
</dbReference>
<feature type="compositionally biased region" description="Basic and acidic residues" evidence="1">
    <location>
        <begin position="8"/>
        <end position="17"/>
    </location>
</feature>
<feature type="domain" description="Trehalase-like N-terminal" evidence="3">
    <location>
        <begin position="87"/>
        <end position="222"/>
    </location>
</feature>
<dbReference type="PANTHER" id="PTHR31616">
    <property type="entry name" value="TREHALASE"/>
    <property type="match status" value="1"/>
</dbReference>
<dbReference type="InterPro" id="IPR045582">
    <property type="entry name" value="Trehalase-like_N"/>
</dbReference>
<feature type="region of interest" description="Disordered" evidence="1">
    <location>
        <begin position="1"/>
        <end position="74"/>
    </location>
</feature>
<dbReference type="InterPro" id="IPR012341">
    <property type="entry name" value="6hp_glycosidase-like_sf"/>
</dbReference>
<reference evidence="4" key="1">
    <citation type="submission" date="2016-04" db="EMBL/GenBank/DDBJ databases">
        <authorList>
            <person name="Evans L.H."/>
            <person name="Alamgir A."/>
            <person name="Owens N."/>
            <person name="Weber N.D."/>
            <person name="Virtaneva K."/>
            <person name="Barbian K."/>
            <person name="Babar A."/>
            <person name="Rosenke K."/>
        </authorList>
    </citation>
    <scope>NUCLEOTIDE SEQUENCE [LARGE SCALE GENOMIC DNA]</scope>
    <source>
        <strain evidence="4">CBS 101.48</strain>
    </source>
</reference>
<dbReference type="PANTHER" id="PTHR31616:SF0">
    <property type="entry name" value="GLUCAN 1,4-ALPHA-GLUCOSIDASE"/>
    <property type="match status" value="1"/>
</dbReference>
<sequence length="772" mass="88337">MSRSYDLNPHEEHEDKSFGYQLDSEIEAQKEPPAELPGGVRYLADQRRLSSRSNHESDMEEDETQRRGSAKTLTENTRCDIRTRGYLPIENYGIIGNLRTVALCGTDGSMDFYCYPKFDSPSIFCRLMDKDKGGHFSIKPVNYTSNKQQYLPNSNILVTRFMSNDGVSEITDYMHIPEKNQSAVKKPLLPWIIRTVRVIRGTVDFKLECFPSFNYGQSSHTAEIKSHDPSELKAKMDRNTPFSSGYDEDGDIKSESSPQSVLFVADKPGFNAGCGSTDKLKMDLRFLSVCGDYACPMIKLHLDQDATELGLKGPGVVSSFTLEESQQVTFIFRELPPEEKPDETLRCKLTRHSYDPPLTVSLMEALFRQTAKYWQAWIGSSIYNGRWREHVLRSALTLKLLTYEPTGAVVAAPTFGIPEAIGGERNWDYRYVWIRDSSFTIYAFLRLGFTEEAKKYLDYIEARCNDLNEDGSLNIMYSIDGSKELEEYDLEHFEGYRSSRPVRVGNGAADHLQLDIYGELMDGIYLYNKYGSPVSYDMWCVVRKLANYVVDHWELPDMSIWEVRSSKQRFTYSMIMCWVALDRALRLSAKRQFPCFERDKWINTRDTIYEVIQTKCYNKKYQMYSQSIETPDAVDASCLIMPLVFFSSPTDPRMLNTIQRILLPPEKGGLMSNDLVFRYNFLTTDDGVGGEEGAFSMCTFWLVEALARAGRYDKKLLARASVMFERMLSYGNHLGLFSEEVARSGELLGNFPQAFTHIAFISAAYNLDRALH</sequence>
<dbReference type="Pfam" id="PF19291">
    <property type="entry name" value="TREH_N"/>
    <property type="match status" value="1"/>
</dbReference>
<dbReference type="Pfam" id="PF00723">
    <property type="entry name" value="Glyco_hydro_15"/>
    <property type="match status" value="1"/>
</dbReference>
<dbReference type="AlphaFoldDB" id="A0A163KNS3"/>
<evidence type="ECO:0000259" key="3">
    <source>
        <dbReference type="Pfam" id="PF19291"/>
    </source>
</evidence>
<feature type="compositionally biased region" description="Basic and acidic residues" evidence="1">
    <location>
        <begin position="224"/>
        <end position="238"/>
    </location>
</feature>
<dbReference type="FunCoup" id="A0A163KNS3">
    <property type="interactions" value="1"/>
</dbReference>
<dbReference type="InParanoid" id="A0A163KNS3"/>
<dbReference type="Gene3D" id="1.50.10.10">
    <property type="match status" value="1"/>
</dbReference>
<dbReference type="InterPro" id="IPR008928">
    <property type="entry name" value="6-hairpin_glycosidase_sf"/>
</dbReference>
<dbReference type="InterPro" id="IPR011613">
    <property type="entry name" value="GH15-like"/>
</dbReference>
<dbReference type="GO" id="GO:0005975">
    <property type="term" value="P:carbohydrate metabolic process"/>
    <property type="evidence" value="ECO:0007669"/>
    <property type="project" value="InterPro"/>
</dbReference>
<dbReference type="SUPFAM" id="SSF48208">
    <property type="entry name" value="Six-hairpin glycosidases"/>
    <property type="match status" value="1"/>
</dbReference>
<organism evidence="4">
    <name type="scientific">Absidia glauca</name>
    <name type="common">Pin mould</name>
    <dbReference type="NCBI Taxonomy" id="4829"/>
    <lineage>
        <taxon>Eukaryota</taxon>
        <taxon>Fungi</taxon>
        <taxon>Fungi incertae sedis</taxon>
        <taxon>Mucoromycota</taxon>
        <taxon>Mucoromycotina</taxon>
        <taxon>Mucoromycetes</taxon>
        <taxon>Mucorales</taxon>
        <taxon>Cunninghamellaceae</taxon>
        <taxon>Absidia</taxon>
    </lineage>
</organism>
<name>A0A163KNS3_ABSGL</name>
<dbReference type="EMBL" id="LT550136">
    <property type="protein sequence ID" value="SAL95049.1"/>
    <property type="molecule type" value="Genomic_DNA"/>
</dbReference>
<accession>A0A163KNS3</accession>
<evidence type="ECO:0000256" key="1">
    <source>
        <dbReference type="SAM" id="MobiDB-lite"/>
    </source>
</evidence>
<evidence type="ECO:0000259" key="2">
    <source>
        <dbReference type="Pfam" id="PF00723"/>
    </source>
</evidence>
<proteinExistence type="predicted"/>
<dbReference type="OrthoDB" id="406733at2759"/>
<evidence type="ECO:0000313" key="4">
    <source>
        <dbReference type="EMBL" id="SAL95049.1"/>
    </source>
</evidence>
<keyword evidence="5" id="KW-1185">Reference proteome</keyword>
<dbReference type="OMA" id="VEWMCVP"/>
<dbReference type="STRING" id="4829.A0A163KNS3"/>
<protein>
    <submittedName>
        <fullName evidence="4">Uncharacterized protein</fullName>
    </submittedName>
</protein>
<evidence type="ECO:0000313" key="5">
    <source>
        <dbReference type="Proteomes" id="UP000078561"/>
    </source>
</evidence>
<feature type="compositionally biased region" description="Basic and acidic residues" evidence="1">
    <location>
        <begin position="44"/>
        <end position="57"/>
    </location>
</feature>
<feature type="region of interest" description="Disordered" evidence="1">
    <location>
        <begin position="224"/>
        <end position="253"/>
    </location>
</feature>
<dbReference type="Proteomes" id="UP000078561">
    <property type="component" value="Unassembled WGS sequence"/>
</dbReference>
<gene>
    <name evidence="4" type="primary">ABSGL_00348.1 scaffold 492</name>
</gene>